<evidence type="ECO:0000313" key="2">
    <source>
        <dbReference type="Proteomes" id="UP000570474"/>
    </source>
</evidence>
<proteinExistence type="predicted"/>
<dbReference type="RefSeq" id="WP_168873839.1">
    <property type="nucleotide sequence ID" value="NZ_JABAIA010000003.1"/>
</dbReference>
<protein>
    <submittedName>
        <fullName evidence="1">Uncharacterized protein</fullName>
    </submittedName>
</protein>
<organism evidence="1 2">
    <name type="scientific">Chitinophaga varians</name>
    <dbReference type="NCBI Taxonomy" id="2202339"/>
    <lineage>
        <taxon>Bacteria</taxon>
        <taxon>Pseudomonadati</taxon>
        <taxon>Bacteroidota</taxon>
        <taxon>Chitinophagia</taxon>
        <taxon>Chitinophagales</taxon>
        <taxon>Chitinophagaceae</taxon>
        <taxon>Chitinophaga</taxon>
    </lineage>
</organism>
<dbReference type="Proteomes" id="UP000570474">
    <property type="component" value="Unassembled WGS sequence"/>
</dbReference>
<evidence type="ECO:0000313" key="1">
    <source>
        <dbReference type="EMBL" id="NLR67898.1"/>
    </source>
</evidence>
<gene>
    <name evidence="1" type="ORF">HGH92_26575</name>
</gene>
<keyword evidence="2" id="KW-1185">Reference proteome</keyword>
<dbReference type="EMBL" id="JABAIA010000003">
    <property type="protein sequence ID" value="NLR67898.1"/>
    <property type="molecule type" value="Genomic_DNA"/>
</dbReference>
<dbReference type="AlphaFoldDB" id="A0A847S469"/>
<sequence length="104" mass="12568">MRKPQKQAGMTIIVRILKNSFFFEQKHVKMLPAFIFLKGRYPYYRIHDILSKIETDKHSQEAVRELVIDTITKDTIIWRGEEKERKAKYRKDIKQPKPDRFGFI</sequence>
<name>A0A847S469_9BACT</name>
<reference evidence="1 2" key="1">
    <citation type="submission" date="2020-04" db="EMBL/GenBank/DDBJ databases">
        <authorList>
            <person name="Yin C."/>
        </authorList>
    </citation>
    <scope>NUCLEOTIDE SEQUENCE [LARGE SCALE GENOMIC DNA]</scope>
    <source>
        <strain evidence="1 2">Ae27</strain>
    </source>
</reference>
<comment type="caution">
    <text evidence="1">The sequence shown here is derived from an EMBL/GenBank/DDBJ whole genome shotgun (WGS) entry which is preliminary data.</text>
</comment>
<accession>A0A847S469</accession>